<evidence type="ECO:0000313" key="2">
    <source>
        <dbReference type="EMBL" id="CBX96175.1"/>
    </source>
</evidence>
<protein>
    <recommendedName>
        <fullName evidence="1">Alpha/beta hydrolase fold-3 domain-containing protein</fullName>
    </recommendedName>
</protein>
<sequence length="470" mass="52191">MPPPTLLQTHISRALRLLDRRLCRPCRRCCCCCCCCYLRPRTTRPYSAVTAAPPRTEHFEVPCRSNGSITIEKASPILIYLPPGPVLPGHAEEEEHIMSSLAASSAATIARINYRASVAHPYPTPFHDVVTGYDWIVDNLLRDEFHRPHLGRLGVCGQLVGGSLATMLALTECRVGENRLAAAAVNNPIVDWVFPDELPSVGASELPEPSGADDTAFPADVESAIPQPLTASIRKQNKPATKKPSLTAWQAHGDNATIPTLTLSAERDMLFRRPGDYFDRFASPIHFFRSPHAHMIFPEQDDMSASQQPEDLLDREAQFALNHHASAAGKTKASPVVATLSRCRAYARNYPPAGSFLKLPVWHITTGLQSPLSDQALDLAKGVQRSLARQRLKSQSGRTRWLDAAEKKVYEQWAQEQVQLQSQQGIGLWSPSDKDEDENWTAPVTRVGIWMKQRLETDFVRKGTMCPRPK</sequence>
<dbReference type="Proteomes" id="UP000002668">
    <property type="component" value="Genome"/>
</dbReference>
<proteinExistence type="predicted"/>
<dbReference type="VEuPathDB" id="FungiDB:LEMA_P110940.1"/>
<keyword evidence="3" id="KW-1185">Reference proteome</keyword>
<dbReference type="EMBL" id="FP929128">
    <property type="protein sequence ID" value="CBX96175.1"/>
    <property type="molecule type" value="Genomic_DNA"/>
</dbReference>
<dbReference type="STRING" id="985895.E4ZXT0"/>
<dbReference type="InterPro" id="IPR013094">
    <property type="entry name" value="AB_hydrolase_3"/>
</dbReference>
<feature type="domain" description="Alpha/beta hydrolase fold-3" evidence="1">
    <location>
        <begin position="88"/>
        <end position="280"/>
    </location>
</feature>
<accession>E4ZXT0</accession>
<dbReference type="SUPFAM" id="SSF53474">
    <property type="entry name" value="alpha/beta-Hydrolases"/>
    <property type="match status" value="1"/>
</dbReference>
<evidence type="ECO:0000259" key="1">
    <source>
        <dbReference type="Pfam" id="PF07859"/>
    </source>
</evidence>
<dbReference type="GO" id="GO:0016787">
    <property type="term" value="F:hydrolase activity"/>
    <property type="evidence" value="ECO:0007669"/>
    <property type="project" value="InterPro"/>
</dbReference>
<evidence type="ECO:0000313" key="3">
    <source>
        <dbReference type="Proteomes" id="UP000002668"/>
    </source>
</evidence>
<dbReference type="HOGENOM" id="CLU_057635_0_0_1"/>
<dbReference type="Gene3D" id="3.40.50.1820">
    <property type="entry name" value="alpha/beta hydrolase"/>
    <property type="match status" value="1"/>
</dbReference>
<dbReference type="InParanoid" id="E4ZXT0"/>
<dbReference type="Pfam" id="PF07859">
    <property type="entry name" value="Abhydrolase_3"/>
    <property type="match status" value="1"/>
</dbReference>
<organism evidence="3">
    <name type="scientific">Leptosphaeria maculans (strain JN3 / isolate v23.1.3 / race Av1-4-5-6-7-8)</name>
    <name type="common">Blackleg fungus</name>
    <name type="synonym">Phoma lingam</name>
    <dbReference type="NCBI Taxonomy" id="985895"/>
    <lineage>
        <taxon>Eukaryota</taxon>
        <taxon>Fungi</taxon>
        <taxon>Dikarya</taxon>
        <taxon>Ascomycota</taxon>
        <taxon>Pezizomycotina</taxon>
        <taxon>Dothideomycetes</taxon>
        <taxon>Pleosporomycetidae</taxon>
        <taxon>Pleosporales</taxon>
        <taxon>Pleosporineae</taxon>
        <taxon>Leptosphaeriaceae</taxon>
        <taxon>Plenodomus</taxon>
        <taxon>Plenodomus lingam/Leptosphaeria maculans species complex</taxon>
    </lineage>
</organism>
<gene>
    <name evidence="2" type="ORF">LEMA_P110940.1</name>
</gene>
<dbReference type="AlphaFoldDB" id="E4ZXT0"/>
<dbReference type="OMA" id="SPIHFFR"/>
<name>E4ZXT0_LEPMJ</name>
<reference evidence="3" key="1">
    <citation type="journal article" date="2011" name="Nat. Commun.">
        <title>Effector diversification within compartments of the Leptosphaeria maculans genome affected by Repeat-Induced Point mutations.</title>
        <authorList>
            <person name="Rouxel T."/>
            <person name="Grandaubert J."/>
            <person name="Hane J.K."/>
            <person name="Hoede C."/>
            <person name="van de Wouw A.P."/>
            <person name="Couloux A."/>
            <person name="Dominguez V."/>
            <person name="Anthouard V."/>
            <person name="Bally P."/>
            <person name="Bourras S."/>
            <person name="Cozijnsen A.J."/>
            <person name="Ciuffetti L.M."/>
            <person name="Degrave A."/>
            <person name="Dilmaghani A."/>
            <person name="Duret L."/>
            <person name="Fudal I."/>
            <person name="Goodwin S.B."/>
            <person name="Gout L."/>
            <person name="Glaser N."/>
            <person name="Linglin J."/>
            <person name="Kema G.H.J."/>
            <person name="Lapalu N."/>
            <person name="Lawrence C.B."/>
            <person name="May K."/>
            <person name="Meyer M."/>
            <person name="Ollivier B."/>
            <person name="Poulain J."/>
            <person name="Schoch C.L."/>
            <person name="Simon A."/>
            <person name="Spatafora J.W."/>
            <person name="Stachowiak A."/>
            <person name="Turgeon B.G."/>
            <person name="Tyler B.M."/>
            <person name="Vincent D."/>
            <person name="Weissenbach J."/>
            <person name="Amselem J."/>
            <person name="Quesneville H."/>
            <person name="Oliver R.P."/>
            <person name="Wincker P."/>
            <person name="Balesdent M.-H."/>
            <person name="Howlett B.J."/>
        </authorList>
    </citation>
    <scope>NUCLEOTIDE SEQUENCE [LARGE SCALE GENOMIC DNA]</scope>
    <source>
        <strain evidence="3">JN3 / isolate v23.1.3 / race Av1-4-5-6-7-8</strain>
    </source>
</reference>
<dbReference type="InterPro" id="IPR029058">
    <property type="entry name" value="AB_hydrolase_fold"/>
</dbReference>
<dbReference type="OrthoDB" id="5396420at2759"/>
<dbReference type="eggNOG" id="ENOG502ST7S">
    <property type="taxonomic scope" value="Eukaryota"/>
</dbReference>